<dbReference type="PANTHER" id="PTHR43791">
    <property type="entry name" value="PERMEASE-RELATED"/>
    <property type="match status" value="1"/>
</dbReference>
<protein>
    <submittedName>
        <fullName evidence="8">Major facilitator superfamily transporter</fullName>
    </submittedName>
</protein>
<reference evidence="8" key="2">
    <citation type="submission" date="2023-06" db="EMBL/GenBank/DDBJ databases">
        <authorList>
            <consortium name="Lawrence Berkeley National Laboratory"/>
            <person name="Haridas S."/>
            <person name="Hensen N."/>
            <person name="Bonometti L."/>
            <person name="Westerberg I."/>
            <person name="Brannstrom I.O."/>
            <person name="Guillou S."/>
            <person name="Cros-Aarteil S."/>
            <person name="Calhoun S."/>
            <person name="Kuo A."/>
            <person name="Mondo S."/>
            <person name="Pangilinan J."/>
            <person name="Riley R."/>
            <person name="Labutti K."/>
            <person name="Andreopoulos B."/>
            <person name="Lipzen A."/>
            <person name="Chen C."/>
            <person name="Yanf M."/>
            <person name="Daum C."/>
            <person name="Ng V."/>
            <person name="Clum A."/>
            <person name="Steindorff A."/>
            <person name="Ohm R."/>
            <person name="Martin F."/>
            <person name="Silar P."/>
            <person name="Natvig D."/>
            <person name="Lalanne C."/>
            <person name="Gautier V."/>
            <person name="Ament-Velasquez S.L."/>
            <person name="Kruys A."/>
            <person name="Hutchinson M.I."/>
            <person name="Powell A.J."/>
            <person name="Barry K."/>
            <person name="Miller A.N."/>
            <person name="Grigoriev I.V."/>
            <person name="Debuchy R."/>
            <person name="Gladieux P."/>
            <person name="Thoren M.H."/>
            <person name="Johannesson H."/>
        </authorList>
    </citation>
    <scope>NUCLEOTIDE SEQUENCE</scope>
    <source>
        <strain evidence="8">CBS 955.72</strain>
    </source>
</reference>
<gene>
    <name evidence="8" type="ORF">B0T25DRAFT_237206</name>
</gene>
<feature type="transmembrane region" description="Helical" evidence="6">
    <location>
        <begin position="487"/>
        <end position="504"/>
    </location>
</feature>
<feature type="transmembrane region" description="Helical" evidence="6">
    <location>
        <begin position="239"/>
        <end position="258"/>
    </location>
</feature>
<feature type="transmembrane region" description="Helical" evidence="6">
    <location>
        <begin position="207"/>
        <end position="227"/>
    </location>
</feature>
<evidence type="ECO:0000256" key="1">
    <source>
        <dbReference type="ARBA" id="ARBA00004141"/>
    </source>
</evidence>
<feature type="transmembrane region" description="Helical" evidence="6">
    <location>
        <begin position="456"/>
        <end position="475"/>
    </location>
</feature>
<evidence type="ECO:0000256" key="4">
    <source>
        <dbReference type="ARBA" id="ARBA00022989"/>
    </source>
</evidence>
<feature type="transmembrane region" description="Helical" evidence="6">
    <location>
        <begin position="333"/>
        <end position="358"/>
    </location>
</feature>
<dbReference type="AlphaFoldDB" id="A0AAJ0HE78"/>
<evidence type="ECO:0000256" key="3">
    <source>
        <dbReference type="ARBA" id="ARBA00022692"/>
    </source>
</evidence>
<dbReference type="InterPro" id="IPR011701">
    <property type="entry name" value="MFS"/>
</dbReference>
<evidence type="ECO:0000256" key="5">
    <source>
        <dbReference type="ARBA" id="ARBA00023136"/>
    </source>
</evidence>
<dbReference type="SUPFAM" id="SSF103473">
    <property type="entry name" value="MFS general substrate transporter"/>
    <property type="match status" value="1"/>
</dbReference>
<dbReference type="Proteomes" id="UP001275084">
    <property type="component" value="Unassembled WGS sequence"/>
</dbReference>
<feature type="transmembrane region" description="Helical" evidence="6">
    <location>
        <begin position="153"/>
        <end position="171"/>
    </location>
</feature>
<evidence type="ECO:0000256" key="6">
    <source>
        <dbReference type="SAM" id="Phobius"/>
    </source>
</evidence>
<sequence length="550" mass="59795">MCYAGLVLDLCIKDASVLPPTGDTISLEHLAPRLSASPTEPYPDITPGHHIQNTGIRAANRVSMSVSECEPLLRGSDPGDSQLQHGGERDAEAITKIAGERTNRRIDIYLLPLLVLLYLFNGLDRGNIGNAQTQGFTDDIGCSPDDLNTATSLFFAFFVIFQPFSAAVGAWLGPKQWIPIIMFLWGVVTVAQTFIWGRGSLLATRMLIGLFEAGFYPTALAYLASFYRPFDLGKRIALFYGQYAIANAFSGAMAYGIFQIQHPVLKPWQLLFLTQGGLTCLLAVVAWVWLPAGPDTAWFLSEQERAWVVERVRPEKPGITVRDFVETVRDWKLWYVLVCNICASVPSTAFSVFLPLVVQGMGYTALEANLMSVPPAVCGAVGLYLFAWSSDHHRERGYHIVAALMLSLVGLVGVVAASTDQAKYVALCVFLSGSYVSAPLTAAWLSGNTAASKRGLVLGINGFGNLAGVLGSLLFRAEHAPAYRTPLCRTLGFVVAALAGYMSYRSALQAVNRHRALIRGAKSGEEIDTETRDVVRLGAPRIADRGYYGL</sequence>
<comment type="caution">
    <text evidence="8">The sequence shown here is derived from an EMBL/GenBank/DDBJ whole genome shotgun (WGS) entry which is preliminary data.</text>
</comment>
<feature type="transmembrane region" description="Helical" evidence="6">
    <location>
        <begin position="424"/>
        <end position="444"/>
    </location>
</feature>
<evidence type="ECO:0000259" key="7">
    <source>
        <dbReference type="PROSITE" id="PS50850"/>
    </source>
</evidence>
<feature type="transmembrane region" description="Helical" evidence="6">
    <location>
        <begin position="370"/>
        <end position="388"/>
    </location>
</feature>
<dbReference type="InterPro" id="IPR020846">
    <property type="entry name" value="MFS_dom"/>
</dbReference>
<feature type="domain" description="Major facilitator superfamily (MFS) profile" evidence="7">
    <location>
        <begin position="110"/>
        <end position="515"/>
    </location>
</feature>
<dbReference type="InterPro" id="IPR036259">
    <property type="entry name" value="MFS_trans_sf"/>
</dbReference>
<keyword evidence="4 6" id="KW-1133">Transmembrane helix</keyword>
<dbReference type="EMBL" id="JAUIQD010000005">
    <property type="protein sequence ID" value="KAK3349219.1"/>
    <property type="molecule type" value="Genomic_DNA"/>
</dbReference>
<dbReference type="FunFam" id="1.20.1250.20:FF:000013">
    <property type="entry name" value="MFS general substrate transporter"/>
    <property type="match status" value="1"/>
</dbReference>
<dbReference type="PANTHER" id="PTHR43791:SF21">
    <property type="entry name" value="MAJOR FACILITATOR SUPERFAMILY (MFS) PROFILE DOMAIN-CONTAINING PROTEIN"/>
    <property type="match status" value="1"/>
</dbReference>
<proteinExistence type="predicted"/>
<keyword evidence="5 6" id="KW-0472">Membrane</keyword>
<keyword evidence="3 6" id="KW-0812">Transmembrane</keyword>
<dbReference type="FunFam" id="1.20.1250.20:FF:000018">
    <property type="entry name" value="MFS transporter permease"/>
    <property type="match status" value="1"/>
</dbReference>
<reference evidence="8" key="1">
    <citation type="journal article" date="2023" name="Mol. Phylogenet. Evol.">
        <title>Genome-scale phylogeny and comparative genomics of the fungal order Sordariales.</title>
        <authorList>
            <person name="Hensen N."/>
            <person name="Bonometti L."/>
            <person name="Westerberg I."/>
            <person name="Brannstrom I.O."/>
            <person name="Guillou S."/>
            <person name="Cros-Aarteil S."/>
            <person name="Calhoun S."/>
            <person name="Haridas S."/>
            <person name="Kuo A."/>
            <person name="Mondo S."/>
            <person name="Pangilinan J."/>
            <person name="Riley R."/>
            <person name="LaButti K."/>
            <person name="Andreopoulos B."/>
            <person name="Lipzen A."/>
            <person name="Chen C."/>
            <person name="Yan M."/>
            <person name="Daum C."/>
            <person name="Ng V."/>
            <person name="Clum A."/>
            <person name="Steindorff A."/>
            <person name="Ohm R.A."/>
            <person name="Martin F."/>
            <person name="Silar P."/>
            <person name="Natvig D.O."/>
            <person name="Lalanne C."/>
            <person name="Gautier V."/>
            <person name="Ament-Velasquez S.L."/>
            <person name="Kruys A."/>
            <person name="Hutchinson M.I."/>
            <person name="Powell A.J."/>
            <person name="Barry K."/>
            <person name="Miller A.N."/>
            <person name="Grigoriev I.V."/>
            <person name="Debuchy R."/>
            <person name="Gladieux P."/>
            <person name="Hiltunen Thoren M."/>
            <person name="Johannesson H."/>
        </authorList>
    </citation>
    <scope>NUCLEOTIDE SEQUENCE</scope>
    <source>
        <strain evidence="8">CBS 955.72</strain>
    </source>
</reference>
<dbReference type="GO" id="GO:0016020">
    <property type="term" value="C:membrane"/>
    <property type="evidence" value="ECO:0007669"/>
    <property type="project" value="UniProtKB-SubCell"/>
</dbReference>
<feature type="transmembrane region" description="Helical" evidence="6">
    <location>
        <begin position="270"/>
        <end position="290"/>
    </location>
</feature>
<feature type="transmembrane region" description="Helical" evidence="6">
    <location>
        <begin position="177"/>
        <end position="195"/>
    </location>
</feature>
<comment type="subcellular location">
    <subcellularLocation>
        <location evidence="1">Membrane</location>
        <topology evidence="1">Multi-pass membrane protein</topology>
    </subcellularLocation>
</comment>
<keyword evidence="2" id="KW-0813">Transport</keyword>
<keyword evidence="9" id="KW-1185">Reference proteome</keyword>
<evidence type="ECO:0000256" key="2">
    <source>
        <dbReference type="ARBA" id="ARBA00022448"/>
    </source>
</evidence>
<dbReference type="PROSITE" id="PS50850">
    <property type="entry name" value="MFS"/>
    <property type="match status" value="1"/>
</dbReference>
<evidence type="ECO:0000313" key="8">
    <source>
        <dbReference type="EMBL" id="KAK3349219.1"/>
    </source>
</evidence>
<accession>A0AAJ0HE78</accession>
<dbReference type="Gene3D" id="1.20.1250.20">
    <property type="entry name" value="MFS general substrate transporter like domains"/>
    <property type="match status" value="2"/>
</dbReference>
<dbReference type="GO" id="GO:0022857">
    <property type="term" value="F:transmembrane transporter activity"/>
    <property type="evidence" value="ECO:0007669"/>
    <property type="project" value="InterPro"/>
</dbReference>
<dbReference type="Pfam" id="PF07690">
    <property type="entry name" value="MFS_1"/>
    <property type="match status" value="1"/>
</dbReference>
<evidence type="ECO:0000313" key="9">
    <source>
        <dbReference type="Proteomes" id="UP001275084"/>
    </source>
</evidence>
<organism evidence="8 9">
    <name type="scientific">Lasiosphaeria hispida</name>
    <dbReference type="NCBI Taxonomy" id="260671"/>
    <lineage>
        <taxon>Eukaryota</taxon>
        <taxon>Fungi</taxon>
        <taxon>Dikarya</taxon>
        <taxon>Ascomycota</taxon>
        <taxon>Pezizomycotina</taxon>
        <taxon>Sordariomycetes</taxon>
        <taxon>Sordariomycetidae</taxon>
        <taxon>Sordariales</taxon>
        <taxon>Lasiosphaeriaceae</taxon>
        <taxon>Lasiosphaeria</taxon>
    </lineage>
</organism>
<name>A0AAJ0HE78_9PEZI</name>
<feature type="transmembrane region" description="Helical" evidence="6">
    <location>
        <begin position="400"/>
        <end position="417"/>
    </location>
</feature>